<evidence type="ECO:0000256" key="7">
    <source>
        <dbReference type="SAM" id="Phobius"/>
    </source>
</evidence>
<evidence type="ECO:0000256" key="5">
    <source>
        <dbReference type="ARBA" id="ARBA00022989"/>
    </source>
</evidence>
<protein>
    <recommendedName>
        <fullName evidence="8">ABC transporter domain-containing protein</fullName>
    </recommendedName>
</protein>
<dbReference type="Pfam" id="PF12698">
    <property type="entry name" value="ABC2_membrane_3"/>
    <property type="match status" value="1"/>
</dbReference>
<evidence type="ECO:0000256" key="2">
    <source>
        <dbReference type="ARBA" id="ARBA00022692"/>
    </source>
</evidence>
<dbReference type="Proteomes" id="UP001153620">
    <property type="component" value="Chromosome 2"/>
</dbReference>
<sequence>MNCIEVRGARKDYDSKNHVLSGLNLTIQTGSIYSLIGASGCGKTTLLTCILGMNQLDDGTIKILGHEVSVDKPSKFPQLIGYMPQQTSLVPELTVNETLSYFGNIYQMNQVLLKQQAKFICDLLELNDVNKQVNQLSGGEKRRVSFAAALIHNPKIVILDEPTVGLDSILREKIWTFLIDSTKSSNMSVIITTHYIAEAEKSNCCGLMKNGKLIIEDSPQNIFKSLGVSNLEEAFYRLCLLKNEDADLQPSCSSIKMQQIDQIPLADDEKLKNFVNTRKSFYGPTLKALFRKEMQRIRRQPGEITFTILLPVVQVICFVFGMGGNPMGLRLGIVNYEVTDQTICSEYLHSTNYELNSTSCSFQRLSCYFLNEIQDESAIKVYYDSLEEAYRGAKAGKTFGFLTISSNFTGVINERKNDWQYITEYENFTDANLIQIHLDESDYTISLFLHIRLIKAFERFNKKVLRDCDLNDKLEDIPMEINTLYRRLEDDNIATGMPALFSQVLLLCGILFSISSISQSRIEGIWNRTILAGVTTSEILAVQLFIQLINDIFQVVVFKLLFKVLFDIKIEGNDLLLGVIYLLLCIAGSCIGLFVSLHTNNFAVVNSAGTLVFFTCGGLCGGFWPIEGQPQFMRYISAILPTTIPTAGIRNIIIKGFTITHYTVYGAILLLFGYIIIFLAVSILSLRKRKFA</sequence>
<organism evidence="9 10">
    <name type="scientific">Chironomus riparius</name>
    <dbReference type="NCBI Taxonomy" id="315576"/>
    <lineage>
        <taxon>Eukaryota</taxon>
        <taxon>Metazoa</taxon>
        <taxon>Ecdysozoa</taxon>
        <taxon>Arthropoda</taxon>
        <taxon>Hexapoda</taxon>
        <taxon>Insecta</taxon>
        <taxon>Pterygota</taxon>
        <taxon>Neoptera</taxon>
        <taxon>Endopterygota</taxon>
        <taxon>Diptera</taxon>
        <taxon>Nematocera</taxon>
        <taxon>Chironomoidea</taxon>
        <taxon>Chironomidae</taxon>
        <taxon>Chironominae</taxon>
        <taxon>Chironomus</taxon>
    </lineage>
</organism>
<dbReference type="PANTHER" id="PTHR43038:SF3">
    <property type="entry name" value="ABC TRANSPORTER G FAMILY MEMBER 20 ISOFORM X1"/>
    <property type="match status" value="1"/>
</dbReference>
<dbReference type="PANTHER" id="PTHR43038">
    <property type="entry name" value="ATP-BINDING CASSETTE, SUB-FAMILY H, MEMBER 1"/>
    <property type="match status" value="1"/>
</dbReference>
<feature type="transmembrane region" description="Helical" evidence="7">
    <location>
        <begin position="493"/>
        <end position="513"/>
    </location>
</feature>
<keyword evidence="4" id="KW-0067">ATP-binding</keyword>
<feature type="transmembrane region" description="Helical" evidence="7">
    <location>
        <begin position="575"/>
        <end position="597"/>
    </location>
</feature>
<dbReference type="GO" id="GO:0140359">
    <property type="term" value="F:ABC-type transporter activity"/>
    <property type="evidence" value="ECO:0007669"/>
    <property type="project" value="InterPro"/>
</dbReference>
<feature type="transmembrane region" description="Helical" evidence="7">
    <location>
        <begin position="603"/>
        <end position="626"/>
    </location>
</feature>
<dbReference type="EMBL" id="OU895878">
    <property type="protein sequence ID" value="CAG9805437.1"/>
    <property type="molecule type" value="Genomic_DNA"/>
</dbReference>
<evidence type="ECO:0000256" key="3">
    <source>
        <dbReference type="ARBA" id="ARBA00022741"/>
    </source>
</evidence>
<feature type="transmembrane region" description="Helical" evidence="7">
    <location>
        <begin position="664"/>
        <end position="686"/>
    </location>
</feature>
<keyword evidence="3" id="KW-0547">Nucleotide-binding</keyword>
<proteinExistence type="predicted"/>
<name>A0A9N9RX00_9DIPT</name>
<keyword evidence="6 7" id="KW-0472">Membrane</keyword>
<feature type="transmembrane region" description="Helical" evidence="7">
    <location>
        <begin position="525"/>
        <end position="546"/>
    </location>
</feature>
<dbReference type="InterPro" id="IPR027417">
    <property type="entry name" value="P-loop_NTPase"/>
</dbReference>
<accession>A0A9N9RX00</accession>
<dbReference type="InterPro" id="IPR003439">
    <property type="entry name" value="ABC_transporter-like_ATP-bd"/>
</dbReference>
<keyword evidence="2 7" id="KW-0812">Transmembrane</keyword>
<evidence type="ECO:0000313" key="10">
    <source>
        <dbReference type="Proteomes" id="UP001153620"/>
    </source>
</evidence>
<dbReference type="PROSITE" id="PS50893">
    <property type="entry name" value="ABC_TRANSPORTER_2"/>
    <property type="match status" value="1"/>
</dbReference>
<dbReference type="PROSITE" id="PS00211">
    <property type="entry name" value="ABC_TRANSPORTER_1"/>
    <property type="match status" value="1"/>
</dbReference>
<keyword evidence="5 7" id="KW-1133">Transmembrane helix</keyword>
<dbReference type="Gene3D" id="3.40.50.300">
    <property type="entry name" value="P-loop containing nucleotide triphosphate hydrolases"/>
    <property type="match status" value="1"/>
</dbReference>
<dbReference type="CDD" id="cd03230">
    <property type="entry name" value="ABC_DR_subfamily_A"/>
    <property type="match status" value="1"/>
</dbReference>
<dbReference type="AlphaFoldDB" id="A0A9N9RX00"/>
<evidence type="ECO:0000313" key="9">
    <source>
        <dbReference type="EMBL" id="CAG9805437.1"/>
    </source>
</evidence>
<dbReference type="GO" id="GO:0016020">
    <property type="term" value="C:membrane"/>
    <property type="evidence" value="ECO:0007669"/>
    <property type="project" value="UniProtKB-SubCell"/>
</dbReference>
<dbReference type="GO" id="GO:0005524">
    <property type="term" value="F:ATP binding"/>
    <property type="evidence" value="ECO:0007669"/>
    <property type="project" value="UniProtKB-KW"/>
</dbReference>
<dbReference type="Pfam" id="PF00005">
    <property type="entry name" value="ABC_tran"/>
    <property type="match status" value="1"/>
</dbReference>
<evidence type="ECO:0000256" key="4">
    <source>
        <dbReference type="ARBA" id="ARBA00022840"/>
    </source>
</evidence>
<evidence type="ECO:0000256" key="6">
    <source>
        <dbReference type="ARBA" id="ARBA00023136"/>
    </source>
</evidence>
<dbReference type="SUPFAM" id="SSF52540">
    <property type="entry name" value="P-loop containing nucleoside triphosphate hydrolases"/>
    <property type="match status" value="1"/>
</dbReference>
<dbReference type="InterPro" id="IPR003593">
    <property type="entry name" value="AAA+_ATPase"/>
</dbReference>
<dbReference type="GO" id="GO:0016887">
    <property type="term" value="F:ATP hydrolysis activity"/>
    <property type="evidence" value="ECO:0007669"/>
    <property type="project" value="InterPro"/>
</dbReference>
<reference evidence="9" key="2">
    <citation type="submission" date="2022-10" db="EMBL/GenBank/DDBJ databases">
        <authorList>
            <consortium name="ENA_rothamsted_submissions"/>
            <consortium name="culmorum"/>
            <person name="King R."/>
        </authorList>
    </citation>
    <scope>NUCLEOTIDE SEQUENCE</scope>
</reference>
<reference evidence="9" key="1">
    <citation type="submission" date="2022-01" db="EMBL/GenBank/DDBJ databases">
        <authorList>
            <person name="King R."/>
        </authorList>
    </citation>
    <scope>NUCLEOTIDE SEQUENCE</scope>
</reference>
<gene>
    <name evidence="9" type="ORF">CHIRRI_LOCUS8309</name>
</gene>
<feature type="transmembrane region" description="Helical" evidence="7">
    <location>
        <begin position="304"/>
        <end position="322"/>
    </location>
</feature>
<dbReference type="OrthoDB" id="6492489at2759"/>
<keyword evidence="10" id="KW-1185">Reference proteome</keyword>
<dbReference type="InterPro" id="IPR017871">
    <property type="entry name" value="ABC_transporter-like_CS"/>
</dbReference>
<evidence type="ECO:0000259" key="8">
    <source>
        <dbReference type="PROSITE" id="PS50893"/>
    </source>
</evidence>
<dbReference type="SMART" id="SM00382">
    <property type="entry name" value="AAA"/>
    <property type="match status" value="1"/>
</dbReference>
<feature type="domain" description="ABC transporter" evidence="8">
    <location>
        <begin position="4"/>
        <end position="235"/>
    </location>
</feature>
<comment type="subcellular location">
    <subcellularLocation>
        <location evidence="1">Membrane</location>
        <topology evidence="1">Multi-pass membrane protein</topology>
    </subcellularLocation>
</comment>
<dbReference type="InterPro" id="IPR013525">
    <property type="entry name" value="ABC2_TM"/>
</dbReference>
<evidence type="ECO:0000256" key="1">
    <source>
        <dbReference type="ARBA" id="ARBA00004141"/>
    </source>
</evidence>